<feature type="chain" id="PRO_5042106129" evidence="16">
    <location>
        <begin position="24"/>
        <end position="410"/>
    </location>
</feature>
<gene>
    <name evidence="18" type="ORF">KUDE01_018332</name>
</gene>
<reference evidence="18" key="1">
    <citation type="submission" date="2023-04" db="EMBL/GenBank/DDBJ databases">
        <title>Chromosome-level genome of Chaenocephalus aceratus.</title>
        <authorList>
            <person name="Park H."/>
        </authorList>
    </citation>
    <scope>NUCLEOTIDE SEQUENCE</scope>
    <source>
        <strain evidence="18">DE</strain>
        <tissue evidence="18">Muscle</tissue>
    </source>
</reference>
<dbReference type="GO" id="GO:0004222">
    <property type="term" value="F:metalloendopeptidase activity"/>
    <property type="evidence" value="ECO:0007669"/>
    <property type="project" value="InterPro"/>
</dbReference>
<feature type="repeat" description="Hemopexin" evidence="14">
    <location>
        <begin position="315"/>
        <end position="363"/>
    </location>
</feature>
<evidence type="ECO:0000313" key="19">
    <source>
        <dbReference type="Proteomes" id="UP001228049"/>
    </source>
</evidence>
<proteinExistence type="inferred from homology"/>
<dbReference type="PANTHER" id="PTHR10201:SF166">
    <property type="entry name" value="MATRIX METALLOPROTEINASE-19"/>
    <property type="match status" value="1"/>
</dbReference>
<evidence type="ECO:0000256" key="4">
    <source>
        <dbReference type="ARBA" id="ARBA00022729"/>
    </source>
</evidence>
<evidence type="ECO:0000256" key="16">
    <source>
        <dbReference type="SAM" id="SignalP"/>
    </source>
</evidence>
<feature type="binding site" evidence="13">
    <location>
        <position position="181"/>
    </location>
    <ligand>
        <name>Zn(2+)</name>
        <dbReference type="ChEBI" id="CHEBI:29105"/>
        <label>1</label>
    </ligand>
</feature>
<evidence type="ECO:0000313" key="18">
    <source>
        <dbReference type="EMBL" id="KAK1898809.1"/>
    </source>
</evidence>
<evidence type="ECO:0000259" key="17">
    <source>
        <dbReference type="SMART" id="SM00235"/>
    </source>
</evidence>
<dbReference type="InterPro" id="IPR006026">
    <property type="entry name" value="Peptidase_Metallo"/>
</dbReference>
<feature type="domain" description="Peptidase metallopeptidase" evidence="17">
    <location>
        <begin position="103"/>
        <end position="226"/>
    </location>
</feature>
<dbReference type="InterPro" id="IPR018487">
    <property type="entry name" value="Hemopexin-like_repeat"/>
</dbReference>
<dbReference type="Gene3D" id="3.40.390.10">
    <property type="entry name" value="Collagenase (Catalytic Domain)"/>
    <property type="match status" value="1"/>
</dbReference>
<dbReference type="AlphaFoldDB" id="A0AAD9CC69"/>
<keyword evidence="6" id="KW-0378">Hydrolase</keyword>
<dbReference type="Pfam" id="PF00413">
    <property type="entry name" value="Peptidase_M10"/>
    <property type="match status" value="1"/>
</dbReference>
<dbReference type="SMART" id="SM00120">
    <property type="entry name" value="HX"/>
    <property type="match status" value="3"/>
</dbReference>
<dbReference type="SUPFAM" id="SSF47090">
    <property type="entry name" value="PGBD-like"/>
    <property type="match status" value="1"/>
</dbReference>
<feature type="compositionally biased region" description="Polar residues" evidence="15">
    <location>
        <begin position="211"/>
        <end position="223"/>
    </location>
</feature>
<dbReference type="GO" id="GO:0030574">
    <property type="term" value="P:collagen catabolic process"/>
    <property type="evidence" value="ECO:0007669"/>
    <property type="project" value="TreeGrafter"/>
</dbReference>
<dbReference type="Pfam" id="PF00045">
    <property type="entry name" value="Hemopexin"/>
    <property type="match status" value="1"/>
</dbReference>
<dbReference type="SMART" id="SM00235">
    <property type="entry name" value="ZnMc"/>
    <property type="match status" value="1"/>
</dbReference>
<dbReference type="GO" id="GO:0008270">
    <property type="term" value="F:zinc ion binding"/>
    <property type="evidence" value="ECO:0007669"/>
    <property type="project" value="InterPro"/>
</dbReference>
<evidence type="ECO:0000256" key="11">
    <source>
        <dbReference type="ARBA" id="ARBA00023157"/>
    </source>
</evidence>
<dbReference type="PRINTS" id="PR00138">
    <property type="entry name" value="MATRIXIN"/>
</dbReference>
<feature type="binding site" evidence="13">
    <location>
        <position position="191"/>
    </location>
    <ligand>
        <name>Zn(2+)</name>
        <dbReference type="ChEBI" id="CHEBI:29105"/>
        <label>1</label>
    </ligand>
</feature>
<dbReference type="GO" id="GO:0031012">
    <property type="term" value="C:extracellular matrix"/>
    <property type="evidence" value="ECO:0007669"/>
    <property type="project" value="InterPro"/>
</dbReference>
<dbReference type="Gene3D" id="2.110.10.10">
    <property type="entry name" value="Hemopexin-like domain"/>
    <property type="match status" value="1"/>
</dbReference>
<feature type="binding site" evidence="13">
    <location>
        <position position="278"/>
    </location>
    <ligand>
        <name>Ca(2+)</name>
        <dbReference type="ChEBI" id="CHEBI:29108"/>
        <label>5</label>
    </ligand>
</feature>
<keyword evidence="4 16" id="KW-0732">Signal</keyword>
<keyword evidence="19" id="KW-1185">Reference proteome</keyword>
<evidence type="ECO:0000256" key="15">
    <source>
        <dbReference type="SAM" id="MobiDB-lite"/>
    </source>
</evidence>
<protein>
    <submittedName>
        <fullName evidence="18">Matrix metalloproteinase-19</fullName>
    </submittedName>
</protein>
<keyword evidence="10" id="KW-0865">Zymogen</keyword>
<keyword evidence="8 13" id="KW-0106">Calcium</keyword>
<dbReference type="InterPro" id="IPR002477">
    <property type="entry name" value="Peptidoglycan-bd-like"/>
</dbReference>
<dbReference type="PANTHER" id="PTHR10201">
    <property type="entry name" value="MATRIX METALLOPROTEINASE"/>
    <property type="match status" value="1"/>
</dbReference>
<evidence type="ECO:0000256" key="10">
    <source>
        <dbReference type="ARBA" id="ARBA00023145"/>
    </source>
</evidence>
<comment type="cofactor">
    <cofactor evidence="13">
        <name>Zn(2+)</name>
        <dbReference type="ChEBI" id="CHEBI:29105"/>
    </cofactor>
    <text evidence="13">Binds 2 Zn(2+) ions per subunit.</text>
</comment>
<feature type="binding site" evidence="13">
    <location>
        <position position="321"/>
    </location>
    <ligand>
        <name>Ca(2+)</name>
        <dbReference type="ChEBI" id="CHEBI:29108"/>
        <label>5</label>
    </ligand>
</feature>
<feature type="signal peptide" evidence="16">
    <location>
        <begin position="1"/>
        <end position="23"/>
    </location>
</feature>
<feature type="repeat" description="Hemopexin" evidence="14">
    <location>
        <begin position="364"/>
        <end position="408"/>
    </location>
</feature>
<keyword evidence="7 13" id="KW-0862">Zinc</keyword>
<dbReference type="PIRSF" id="PIRSF001191">
    <property type="entry name" value="Peptidase_M10A_matrix"/>
    <property type="match status" value="1"/>
</dbReference>
<keyword evidence="2" id="KW-0645">Protease</keyword>
<dbReference type="Proteomes" id="UP001228049">
    <property type="component" value="Unassembled WGS sequence"/>
</dbReference>
<feature type="binding site" evidence="13">
    <location>
        <position position="196"/>
    </location>
    <ligand>
        <name>Ca(2+)</name>
        <dbReference type="ChEBI" id="CHEBI:29108"/>
        <label>3</label>
    </ligand>
</feature>
<evidence type="ECO:0000256" key="3">
    <source>
        <dbReference type="ARBA" id="ARBA00022723"/>
    </source>
</evidence>
<keyword evidence="11" id="KW-1015">Disulfide bond</keyword>
<dbReference type="EMBL" id="JASDAP010000008">
    <property type="protein sequence ID" value="KAK1898809.1"/>
    <property type="molecule type" value="Genomic_DNA"/>
</dbReference>
<comment type="cofactor">
    <cofactor evidence="13">
        <name>Ca(2+)</name>
        <dbReference type="ChEBI" id="CHEBI:29108"/>
    </cofactor>
    <text evidence="13">Can bind about 5 Ca(2+) ions per subunit.</text>
</comment>
<evidence type="ECO:0000256" key="9">
    <source>
        <dbReference type="ARBA" id="ARBA00023049"/>
    </source>
</evidence>
<feature type="active site" evidence="12">
    <location>
        <position position="206"/>
    </location>
</feature>
<dbReference type="SUPFAM" id="SSF55486">
    <property type="entry name" value="Metalloproteases ('zincins'), catalytic domain"/>
    <property type="match status" value="1"/>
</dbReference>
<feature type="region of interest" description="Disordered" evidence="15">
    <location>
        <begin position="185"/>
        <end position="225"/>
    </location>
</feature>
<dbReference type="InterPro" id="IPR024079">
    <property type="entry name" value="MetalloPept_cat_dom_sf"/>
</dbReference>
<dbReference type="InterPro" id="IPR036375">
    <property type="entry name" value="Hemopexin-like_dom_sf"/>
</dbReference>
<comment type="caution">
    <text evidence="18">The sequence shown here is derived from an EMBL/GenBank/DDBJ whole genome shotgun (WGS) entry which is preliminary data.</text>
</comment>
<feature type="binding site" evidence="13">
    <location>
        <position position="196"/>
    </location>
    <ligand>
        <name>Ca(2+)</name>
        <dbReference type="ChEBI" id="CHEBI:29108"/>
        <label>1</label>
    </ligand>
</feature>
<dbReference type="GO" id="GO:0005615">
    <property type="term" value="C:extracellular space"/>
    <property type="evidence" value="ECO:0007669"/>
    <property type="project" value="TreeGrafter"/>
</dbReference>
<dbReference type="InterPro" id="IPR000585">
    <property type="entry name" value="Hemopexin-like_dom"/>
</dbReference>
<dbReference type="CDD" id="cd00094">
    <property type="entry name" value="HX"/>
    <property type="match status" value="1"/>
</dbReference>
<feature type="binding site" evidence="13">
    <location>
        <position position="173"/>
    </location>
    <ligand>
        <name>Ca(2+)</name>
        <dbReference type="ChEBI" id="CHEBI:29108"/>
        <label>3</label>
    </ligand>
</feature>
<feature type="binding site" evidence="13">
    <location>
        <position position="174"/>
    </location>
    <ligand>
        <name>Ca(2+)</name>
        <dbReference type="ChEBI" id="CHEBI:29108"/>
        <label>3</label>
    </ligand>
</feature>
<feature type="binding site" evidence="13">
    <location>
        <position position="193"/>
    </location>
    <ligand>
        <name>Ca(2+)</name>
        <dbReference type="ChEBI" id="CHEBI:29108"/>
        <label>3</label>
    </ligand>
</feature>
<evidence type="ECO:0000256" key="13">
    <source>
        <dbReference type="PIRSR" id="PIRSR621190-2"/>
    </source>
</evidence>
<name>A0AAD9CC69_DISEL</name>
<evidence type="ECO:0000256" key="1">
    <source>
        <dbReference type="ARBA" id="ARBA00010370"/>
    </source>
</evidence>
<accession>A0AAD9CC69</accession>
<dbReference type="InterPro" id="IPR021190">
    <property type="entry name" value="Pept_M10A"/>
</dbReference>
<dbReference type="PROSITE" id="PS51642">
    <property type="entry name" value="HEMOPEXIN_2"/>
    <property type="match status" value="3"/>
</dbReference>
<evidence type="ECO:0000256" key="5">
    <source>
        <dbReference type="ARBA" id="ARBA00022737"/>
    </source>
</evidence>
<feature type="binding site" evidence="13">
    <location>
        <position position="368"/>
    </location>
    <ligand>
        <name>Ca(2+)</name>
        <dbReference type="ChEBI" id="CHEBI:29108"/>
        <label>4</label>
    </ligand>
</feature>
<dbReference type="InterPro" id="IPR018486">
    <property type="entry name" value="Hemopexin_CS"/>
</dbReference>
<keyword evidence="3 13" id="KW-0479">Metal-binding</keyword>
<feature type="binding site" description="in inhibited form" evidence="13">
    <location>
        <position position="90"/>
    </location>
    <ligand>
        <name>Zn(2+)</name>
        <dbReference type="ChEBI" id="CHEBI:29105"/>
        <label>2</label>
        <note>catalytic</note>
    </ligand>
</feature>
<dbReference type="GO" id="GO:0006508">
    <property type="term" value="P:proteolysis"/>
    <property type="evidence" value="ECO:0007669"/>
    <property type="project" value="UniProtKB-KW"/>
</dbReference>
<comment type="similarity">
    <text evidence="1">Belongs to the peptidase M10A family.</text>
</comment>
<dbReference type="Pfam" id="PF01471">
    <property type="entry name" value="PG_binding_1"/>
    <property type="match status" value="1"/>
</dbReference>
<evidence type="ECO:0000256" key="12">
    <source>
        <dbReference type="PIRSR" id="PIRSR621190-1"/>
    </source>
</evidence>
<dbReference type="InterPro" id="IPR001818">
    <property type="entry name" value="Pept_M10_metallopeptidase"/>
</dbReference>
<evidence type="ECO:0000256" key="14">
    <source>
        <dbReference type="PROSITE-ProRule" id="PRU01011"/>
    </source>
</evidence>
<feature type="binding site" evidence="13">
    <location>
        <position position="122"/>
    </location>
    <ligand>
        <name>Ca(2+)</name>
        <dbReference type="ChEBI" id="CHEBI:29108"/>
        <label>1</label>
    </ligand>
</feature>
<organism evidence="18 19">
    <name type="scientific">Dissostichus eleginoides</name>
    <name type="common">Patagonian toothfish</name>
    <name type="synonym">Dissostichus amissus</name>
    <dbReference type="NCBI Taxonomy" id="100907"/>
    <lineage>
        <taxon>Eukaryota</taxon>
        <taxon>Metazoa</taxon>
        <taxon>Chordata</taxon>
        <taxon>Craniata</taxon>
        <taxon>Vertebrata</taxon>
        <taxon>Euteleostomi</taxon>
        <taxon>Actinopterygii</taxon>
        <taxon>Neopterygii</taxon>
        <taxon>Teleostei</taxon>
        <taxon>Neoteleostei</taxon>
        <taxon>Acanthomorphata</taxon>
        <taxon>Eupercaria</taxon>
        <taxon>Perciformes</taxon>
        <taxon>Notothenioidei</taxon>
        <taxon>Nototheniidae</taxon>
        <taxon>Dissostichus</taxon>
    </lineage>
</organism>
<evidence type="ECO:0000256" key="8">
    <source>
        <dbReference type="ARBA" id="ARBA00022837"/>
    </source>
</evidence>
<keyword evidence="5" id="KW-0677">Repeat</keyword>
<dbReference type="InterPro" id="IPR036365">
    <property type="entry name" value="PGBD-like_sf"/>
</dbReference>
<dbReference type="GO" id="GO:0030198">
    <property type="term" value="P:extracellular matrix organization"/>
    <property type="evidence" value="ECO:0007669"/>
    <property type="project" value="TreeGrafter"/>
</dbReference>
<dbReference type="PROSITE" id="PS00024">
    <property type="entry name" value="HEMOPEXIN"/>
    <property type="match status" value="1"/>
</dbReference>
<dbReference type="SUPFAM" id="SSF50923">
    <property type="entry name" value="Hemopexin-like domain"/>
    <property type="match status" value="1"/>
</dbReference>
<feature type="repeat" description="Hemopexin" evidence="14">
    <location>
        <begin position="272"/>
        <end position="310"/>
    </location>
</feature>
<evidence type="ECO:0000256" key="7">
    <source>
        <dbReference type="ARBA" id="ARBA00022833"/>
    </source>
</evidence>
<evidence type="ECO:0000256" key="6">
    <source>
        <dbReference type="ARBA" id="ARBA00022801"/>
    </source>
</evidence>
<feature type="binding site" evidence="13">
    <location>
        <position position="156"/>
    </location>
    <ligand>
        <name>Ca(2+)</name>
        <dbReference type="ChEBI" id="CHEBI:29108"/>
        <label>2</label>
    </ligand>
</feature>
<keyword evidence="9 18" id="KW-0482">Metalloprotease</keyword>
<sequence>MGNMEFLLELMVLLVLMTTAASGRRADDFTGAVVYLKKYAYLNAPLPSEGRRPPPQEMKAALRVFQKATQLQVSGRVDAATLRMMRKPRCGEEDSFRFHRYRVLGHWRKKMLTYRILNFTPDLGQGKTRQAISAAFRYWSDVSPLKFRETQTGRADIKISFHRKDKSCPVPFDGRGQVLAHADAPESGTVHFDSDEVWTEGKSSGEAGEAPSSQKESFGSGSRSGPLRFSCGCCDVGPPAEDLCVQGEFLWTVSSSGLDPPRLTSDLWRELPGGLSAAVTSQRSGKTYFLKENRVWRYSGFKLDHGFPRKLSNIPANIDAAFYLSKSKTLIFIKGSGYWQWDETSTSGFSSYPRPLSLLFPGAPGAPDAALASSDGNILLFKGSQVWSVKLQKHVEKPRSLAADWLKCDD</sequence>
<evidence type="ECO:0000256" key="2">
    <source>
        <dbReference type="ARBA" id="ARBA00022670"/>
    </source>
</evidence>